<evidence type="ECO:0000313" key="1">
    <source>
        <dbReference type="EMBL" id="EDO37634.1"/>
    </source>
</evidence>
<proteinExistence type="predicted"/>
<name>A7SF71_NEMVE</name>
<dbReference type="InterPro" id="IPR004156">
    <property type="entry name" value="OATP"/>
</dbReference>
<sequence>RSVPDNLRAYGLGIQFVFMRTIGALPGPVIIGTIIDHTCTLWKTKCGKPANCLNYDYNRLGWIITVYAFPPQCE</sequence>
<dbReference type="InParanoid" id="A7SF71"/>
<dbReference type="PANTHER" id="PTHR11388:SF100">
    <property type="entry name" value="SOLUTE CARRIER ORGANIC ANION TRANSPORTER FAMILY MEMBER 4A1"/>
    <property type="match status" value="1"/>
</dbReference>
<protein>
    <recommendedName>
        <fullName evidence="3">Solute carrier organic anion transporter family member</fullName>
    </recommendedName>
</protein>
<evidence type="ECO:0000313" key="2">
    <source>
        <dbReference type="Proteomes" id="UP000001593"/>
    </source>
</evidence>
<dbReference type="eggNOG" id="KOG3626">
    <property type="taxonomic scope" value="Eukaryota"/>
</dbReference>
<dbReference type="Pfam" id="PF03137">
    <property type="entry name" value="OATP"/>
    <property type="match status" value="1"/>
</dbReference>
<feature type="non-terminal residue" evidence="1">
    <location>
        <position position="1"/>
    </location>
</feature>
<dbReference type="EMBL" id="DS469642">
    <property type="protein sequence ID" value="EDO37634.1"/>
    <property type="molecule type" value="Genomic_DNA"/>
</dbReference>
<dbReference type="HOGENOM" id="CLU_2838574_0_0_1"/>
<keyword evidence="2" id="KW-1185">Reference proteome</keyword>
<organism evidence="1 2">
    <name type="scientific">Nematostella vectensis</name>
    <name type="common">Starlet sea anemone</name>
    <dbReference type="NCBI Taxonomy" id="45351"/>
    <lineage>
        <taxon>Eukaryota</taxon>
        <taxon>Metazoa</taxon>
        <taxon>Cnidaria</taxon>
        <taxon>Anthozoa</taxon>
        <taxon>Hexacorallia</taxon>
        <taxon>Actiniaria</taxon>
        <taxon>Edwardsiidae</taxon>
        <taxon>Nematostella</taxon>
    </lineage>
</organism>
<dbReference type="AlphaFoldDB" id="A7SF71"/>
<evidence type="ECO:0008006" key="3">
    <source>
        <dbReference type="Google" id="ProtNLM"/>
    </source>
</evidence>
<accession>A7SF71</accession>
<dbReference type="KEGG" id="nve:5509182"/>
<dbReference type="GO" id="GO:0055085">
    <property type="term" value="P:transmembrane transport"/>
    <property type="evidence" value="ECO:0007669"/>
    <property type="project" value="InterPro"/>
</dbReference>
<dbReference type="GO" id="GO:0016020">
    <property type="term" value="C:membrane"/>
    <property type="evidence" value="ECO:0007669"/>
    <property type="project" value="InterPro"/>
</dbReference>
<reference evidence="1 2" key="1">
    <citation type="journal article" date="2007" name="Science">
        <title>Sea anemone genome reveals ancestral eumetazoan gene repertoire and genomic organization.</title>
        <authorList>
            <person name="Putnam N.H."/>
            <person name="Srivastava M."/>
            <person name="Hellsten U."/>
            <person name="Dirks B."/>
            <person name="Chapman J."/>
            <person name="Salamov A."/>
            <person name="Terry A."/>
            <person name="Shapiro H."/>
            <person name="Lindquist E."/>
            <person name="Kapitonov V.V."/>
            <person name="Jurka J."/>
            <person name="Genikhovich G."/>
            <person name="Grigoriev I.V."/>
            <person name="Lucas S.M."/>
            <person name="Steele R.E."/>
            <person name="Finnerty J.R."/>
            <person name="Technau U."/>
            <person name="Martindale M.Q."/>
            <person name="Rokhsar D.S."/>
        </authorList>
    </citation>
    <scope>NUCLEOTIDE SEQUENCE [LARGE SCALE GENOMIC DNA]</scope>
    <source>
        <strain evidence="2">CH2 X CH6</strain>
    </source>
</reference>
<dbReference type="Proteomes" id="UP000001593">
    <property type="component" value="Unassembled WGS sequence"/>
</dbReference>
<gene>
    <name evidence="1" type="ORF">NEMVEDRAFT_v1g116124</name>
</gene>
<dbReference type="PhylomeDB" id="A7SF71"/>
<dbReference type="PANTHER" id="PTHR11388">
    <property type="entry name" value="ORGANIC ANION TRANSPORTER"/>
    <property type="match status" value="1"/>
</dbReference>